<evidence type="ECO:0000313" key="2">
    <source>
        <dbReference type="Proteomes" id="UP001201812"/>
    </source>
</evidence>
<dbReference type="AlphaFoldDB" id="A0AAD4MXB5"/>
<gene>
    <name evidence="1" type="ORF">DdX_11983</name>
</gene>
<sequence length="81" mass="9305">MRKDEKVRLWEKCNSGAIDDYCYAERNDACDQQSAPSSCRIIAGTHLRAIRIASLHSMIAFREALIQMLHSQIHDSYFAFV</sequence>
<dbReference type="Proteomes" id="UP001201812">
    <property type="component" value="Unassembled WGS sequence"/>
</dbReference>
<proteinExistence type="predicted"/>
<comment type="caution">
    <text evidence="1">The sequence shown here is derived from an EMBL/GenBank/DDBJ whole genome shotgun (WGS) entry which is preliminary data.</text>
</comment>
<dbReference type="EMBL" id="JAKKPZ010000036">
    <property type="protein sequence ID" value="KAI1708303.1"/>
    <property type="molecule type" value="Genomic_DNA"/>
</dbReference>
<accession>A0AAD4MXB5</accession>
<reference evidence="1" key="1">
    <citation type="submission" date="2022-01" db="EMBL/GenBank/DDBJ databases">
        <title>Genome Sequence Resource for Two Populations of Ditylenchus destructor, the Migratory Endoparasitic Phytonematode.</title>
        <authorList>
            <person name="Zhang H."/>
            <person name="Lin R."/>
            <person name="Xie B."/>
        </authorList>
    </citation>
    <scope>NUCLEOTIDE SEQUENCE</scope>
    <source>
        <strain evidence="1">BazhouSP</strain>
    </source>
</reference>
<name>A0AAD4MXB5_9BILA</name>
<evidence type="ECO:0000313" key="1">
    <source>
        <dbReference type="EMBL" id="KAI1708303.1"/>
    </source>
</evidence>
<protein>
    <submittedName>
        <fullName evidence="1">Uncharacterized protein</fullName>
    </submittedName>
</protein>
<keyword evidence="2" id="KW-1185">Reference proteome</keyword>
<organism evidence="1 2">
    <name type="scientific">Ditylenchus destructor</name>
    <dbReference type="NCBI Taxonomy" id="166010"/>
    <lineage>
        <taxon>Eukaryota</taxon>
        <taxon>Metazoa</taxon>
        <taxon>Ecdysozoa</taxon>
        <taxon>Nematoda</taxon>
        <taxon>Chromadorea</taxon>
        <taxon>Rhabditida</taxon>
        <taxon>Tylenchina</taxon>
        <taxon>Tylenchomorpha</taxon>
        <taxon>Sphaerularioidea</taxon>
        <taxon>Anguinidae</taxon>
        <taxon>Anguininae</taxon>
        <taxon>Ditylenchus</taxon>
    </lineage>
</organism>